<organism evidence="2 3">
    <name type="scientific">Antricoccus suffuscus</name>
    <dbReference type="NCBI Taxonomy" id="1629062"/>
    <lineage>
        <taxon>Bacteria</taxon>
        <taxon>Bacillati</taxon>
        <taxon>Actinomycetota</taxon>
        <taxon>Actinomycetes</taxon>
        <taxon>Geodermatophilales</taxon>
        <taxon>Antricoccaceae</taxon>
        <taxon>Antricoccus</taxon>
    </lineage>
</organism>
<proteinExistence type="predicted"/>
<evidence type="ECO:0000256" key="1">
    <source>
        <dbReference type="SAM" id="Phobius"/>
    </source>
</evidence>
<evidence type="ECO:0000313" key="2">
    <source>
        <dbReference type="EMBL" id="PRZ41322.1"/>
    </source>
</evidence>
<reference evidence="2 3" key="1">
    <citation type="submission" date="2018-03" db="EMBL/GenBank/DDBJ databases">
        <title>Genomic Encyclopedia of Archaeal and Bacterial Type Strains, Phase II (KMG-II): from individual species to whole genera.</title>
        <authorList>
            <person name="Goeker M."/>
        </authorList>
    </citation>
    <scope>NUCLEOTIDE SEQUENCE [LARGE SCALE GENOMIC DNA]</scope>
    <source>
        <strain evidence="2 3">DSM 100065</strain>
    </source>
</reference>
<dbReference type="EMBL" id="PVUE01000010">
    <property type="protein sequence ID" value="PRZ41322.1"/>
    <property type="molecule type" value="Genomic_DNA"/>
</dbReference>
<protein>
    <submittedName>
        <fullName evidence="2">Uncharacterized protein</fullName>
    </submittedName>
</protein>
<dbReference type="AlphaFoldDB" id="A0A2T0ZY88"/>
<dbReference type="OrthoDB" id="5194366at2"/>
<sequence length="199" mass="21704">MEQPAERTPKLVPMQAVPNPYTDESPLVVRNRPWRDNLTITLLGLVLILGTSAYLIWSLVTGEPSHDAAGLLAVIGIPLGVVLLWFMFRLGTGAVVALGDETISRVVRRPEAHTASYAVRDISGGIYAANVKYSALSRPGAELVLFVPGGRLLWLADGISARDIGRLAVALSSHHIDEIPGQIRNRTLRVIMRKINTER</sequence>
<feature type="transmembrane region" description="Helical" evidence="1">
    <location>
        <begin position="69"/>
        <end position="88"/>
    </location>
</feature>
<evidence type="ECO:0000313" key="3">
    <source>
        <dbReference type="Proteomes" id="UP000237752"/>
    </source>
</evidence>
<keyword evidence="1" id="KW-0812">Transmembrane</keyword>
<keyword evidence="1" id="KW-0472">Membrane</keyword>
<gene>
    <name evidence="2" type="ORF">CLV47_11049</name>
</gene>
<dbReference type="Proteomes" id="UP000237752">
    <property type="component" value="Unassembled WGS sequence"/>
</dbReference>
<name>A0A2T0ZY88_9ACTN</name>
<dbReference type="RefSeq" id="WP_106349406.1">
    <property type="nucleotide sequence ID" value="NZ_PVUE01000010.1"/>
</dbReference>
<keyword evidence="1" id="KW-1133">Transmembrane helix</keyword>
<comment type="caution">
    <text evidence="2">The sequence shown here is derived from an EMBL/GenBank/DDBJ whole genome shotgun (WGS) entry which is preliminary data.</text>
</comment>
<accession>A0A2T0ZY88</accession>
<feature type="transmembrane region" description="Helical" evidence="1">
    <location>
        <begin position="38"/>
        <end position="57"/>
    </location>
</feature>
<keyword evidence="3" id="KW-1185">Reference proteome</keyword>